<dbReference type="WBParaSite" id="EVEC_0000734001-mRNA-1">
    <property type="protein sequence ID" value="EVEC_0000734001-mRNA-1"/>
    <property type="gene ID" value="EVEC_0000734001"/>
</dbReference>
<evidence type="ECO:0000313" key="4">
    <source>
        <dbReference type="WBParaSite" id="EVEC_0000734001-mRNA-1"/>
    </source>
</evidence>
<keyword evidence="1" id="KW-0812">Transmembrane</keyword>
<keyword evidence="1" id="KW-1133">Transmembrane helix</keyword>
<keyword evidence="3" id="KW-1185">Reference proteome</keyword>
<keyword evidence="1" id="KW-0472">Membrane</keyword>
<dbReference type="EMBL" id="UXUI01008678">
    <property type="protein sequence ID" value="VDD92110.1"/>
    <property type="molecule type" value="Genomic_DNA"/>
</dbReference>
<gene>
    <name evidence="2" type="ORF">EVEC_LOCUS6861</name>
</gene>
<evidence type="ECO:0000313" key="2">
    <source>
        <dbReference type="EMBL" id="VDD92110.1"/>
    </source>
</evidence>
<organism evidence="4">
    <name type="scientific">Enterobius vermicularis</name>
    <name type="common">Human pinworm</name>
    <dbReference type="NCBI Taxonomy" id="51028"/>
    <lineage>
        <taxon>Eukaryota</taxon>
        <taxon>Metazoa</taxon>
        <taxon>Ecdysozoa</taxon>
        <taxon>Nematoda</taxon>
        <taxon>Chromadorea</taxon>
        <taxon>Rhabditida</taxon>
        <taxon>Spirurina</taxon>
        <taxon>Oxyuridomorpha</taxon>
        <taxon>Oxyuroidea</taxon>
        <taxon>Oxyuridae</taxon>
        <taxon>Enterobius</taxon>
    </lineage>
</organism>
<reference evidence="2 3" key="2">
    <citation type="submission" date="2018-10" db="EMBL/GenBank/DDBJ databases">
        <authorList>
            <consortium name="Pathogen Informatics"/>
        </authorList>
    </citation>
    <scope>NUCLEOTIDE SEQUENCE [LARGE SCALE GENOMIC DNA]</scope>
</reference>
<feature type="transmembrane region" description="Helical" evidence="1">
    <location>
        <begin position="37"/>
        <end position="61"/>
    </location>
</feature>
<dbReference type="AlphaFoldDB" id="A0A0N4VA58"/>
<feature type="transmembrane region" description="Helical" evidence="1">
    <location>
        <begin position="177"/>
        <end position="198"/>
    </location>
</feature>
<reference evidence="4" key="1">
    <citation type="submission" date="2017-02" db="UniProtKB">
        <authorList>
            <consortium name="WormBaseParasite"/>
        </authorList>
    </citation>
    <scope>IDENTIFICATION</scope>
</reference>
<name>A0A0N4VA58_ENTVE</name>
<dbReference type="Proteomes" id="UP000274131">
    <property type="component" value="Unassembled WGS sequence"/>
</dbReference>
<feature type="transmembrane region" description="Helical" evidence="1">
    <location>
        <begin position="67"/>
        <end position="88"/>
    </location>
</feature>
<evidence type="ECO:0000313" key="3">
    <source>
        <dbReference type="Proteomes" id="UP000274131"/>
    </source>
</evidence>
<evidence type="ECO:0000256" key="1">
    <source>
        <dbReference type="SAM" id="Phobius"/>
    </source>
</evidence>
<protein>
    <submittedName>
        <fullName evidence="4">Transmembrane protein</fullName>
    </submittedName>
</protein>
<accession>A0A0N4VA58</accession>
<feature type="transmembrane region" description="Helical" evidence="1">
    <location>
        <begin position="95"/>
        <end position="118"/>
    </location>
</feature>
<sequence length="271" mass="30908">MNEINEPAKMVYFSLHEWLTTPTRGPRDRATNAKRALVTLLLFILPLTAAVVENVVIDMYYLPFPVWLHWIIYAFEFLAFIALVYGLFKEKTELILPFIIIESIKLLIWGGYTIFYLIRLIINEVNGEGGSFEPKTAVVPGIMSVKTDYYEDEYGRIRFGASDHWSNSWLSKVVNHLAILSTIHVITVCAAVSVYQAIHHILHNEERQRLATPHTVNTVTVPQSLENETVATTTKTTTQQNPVRKEMFMQHLVEVGGEATHGRVSMEESIF</sequence>
<proteinExistence type="predicted"/>